<reference evidence="7 8" key="1">
    <citation type="submission" date="2019-03" db="EMBL/GenBank/DDBJ databases">
        <title>Genomic Encyclopedia of Type Strains, Phase IV (KMG-IV): sequencing the most valuable type-strain genomes for metagenomic binning, comparative biology and taxonomic classification.</title>
        <authorList>
            <person name="Goeker M."/>
        </authorList>
    </citation>
    <scope>NUCLEOTIDE SEQUENCE [LARGE SCALE GENOMIC DNA]</scope>
    <source>
        <strain evidence="7 8">DSM 100451</strain>
    </source>
</reference>
<organism evidence="7 8">
    <name type="scientific">Allofournierella massiliensis</name>
    <dbReference type="NCBI Taxonomy" id="1650663"/>
    <lineage>
        <taxon>Bacteria</taxon>
        <taxon>Bacillati</taxon>
        <taxon>Bacillota</taxon>
        <taxon>Clostridia</taxon>
        <taxon>Eubacteriales</taxon>
        <taxon>Oscillospiraceae</taxon>
        <taxon>Allofournierella</taxon>
    </lineage>
</organism>
<feature type="transmembrane region" description="Helical" evidence="6">
    <location>
        <begin position="249"/>
        <end position="272"/>
    </location>
</feature>
<sequence>MENKYKKLMSNTMLFAISNFSSKLLSIILQPYITFAMGEVDEVGITKLVQQIGSLLIPLVSMGVSFAIIRFGLEKTNSKSQVFTNGLVTIGLGFALMLICYPVLRLIPLFSDYALLLYVHVLVSCLRTLCTQFVRSRQLNRLVAVDGVLCSATNLGFMILFLSGMGMGASGYILAIICSDALSALFVFLVAGLRRYLHVKSFNRELWGRMMRYALPMVPAQISFWVINASDLFFVQAMCEGYQGQSGEYWTGLLGVGYFLPTILTVLGTIFYEAWQLSAVTEEKGRAAFFSRVFGIYQALLFCCCSGIILLCRPLMFMFKANFYDAWQFVPMLTLATLFNCFNQFLNSVYMVEKRSTLSLYTMLAGAIANCALNWALIPLMGPNGATLASLISYVIVFVLRAINTRGLMHMSFAPLRLTINCVLIGVETVLMLRQIPGWPVWCTLLTAVICLFNLQGILGMLRQLLRRRAPRKQA</sequence>
<evidence type="ECO:0000256" key="2">
    <source>
        <dbReference type="ARBA" id="ARBA00022475"/>
    </source>
</evidence>
<evidence type="ECO:0000256" key="1">
    <source>
        <dbReference type="ARBA" id="ARBA00004651"/>
    </source>
</evidence>
<evidence type="ECO:0000313" key="7">
    <source>
        <dbReference type="EMBL" id="TCL60764.1"/>
    </source>
</evidence>
<gene>
    <name evidence="7" type="ORF">EDD77_10387</name>
</gene>
<dbReference type="AlphaFoldDB" id="A0A4R1R5H0"/>
<dbReference type="InterPro" id="IPR050833">
    <property type="entry name" value="Poly_Biosynth_Transport"/>
</dbReference>
<proteinExistence type="predicted"/>
<dbReference type="PANTHER" id="PTHR30250">
    <property type="entry name" value="PST FAMILY PREDICTED COLANIC ACID TRANSPORTER"/>
    <property type="match status" value="1"/>
</dbReference>
<evidence type="ECO:0000256" key="4">
    <source>
        <dbReference type="ARBA" id="ARBA00022989"/>
    </source>
</evidence>
<dbReference type="Proteomes" id="UP000295184">
    <property type="component" value="Unassembled WGS sequence"/>
</dbReference>
<feature type="transmembrane region" description="Helical" evidence="6">
    <location>
        <begin position="142"/>
        <end position="163"/>
    </location>
</feature>
<dbReference type="PANTHER" id="PTHR30250:SF11">
    <property type="entry name" value="O-ANTIGEN TRANSPORTER-RELATED"/>
    <property type="match status" value="1"/>
</dbReference>
<feature type="transmembrane region" description="Helical" evidence="6">
    <location>
        <begin position="110"/>
        <end position="130"/>
    </location>
</feature>
<protein>
    <submittedName>
        <fullName evidence="7">O-antigen/teichoic acid export membrane protein</fullName>
    </submittedName>
</protein>
<feature type="transmembrane region" description="Helical" evidence="6">
    <location>
        <begin position="293"/>
        <end position="316"/>
    </location>
</feature>
<keyword evidence="4 6" id="KW-1133">Transmembrane helix</keyword>
<feature type="transmembrane region" description="Helical" evidence="6">
    <location>
        <begin position="12"/>
        <end position="33"/>
    </location>
</feature>
<accession>A0A4R1R5H0</accession>
<feature type="transmembrane region" description="Helical" evidence="6">
    <location>
        <begin position="358"/>
        <end position="378"/>
    </location>
</feature>
<keyword evidence="5 6" id="KW-0472">Membrane</keyword>
<feature type="transmembrane region" description="Helical" evidence="6">
    <location>
        <begin position="415"/>
        <end position="433"/>
    </location>
</feature>
<evidence type="ECO:0000256" key="3">
    <source>
        <dbReference type="ARBA" id="ARBA00022692"/>
    </source>
</evidence>
<feature type="transmembrane region" description="Helical" evidence="6">
    <location>
        <begin position="169"/>
        <end position="193"/>
    </location>
</feature>
<feature type="transmembrane region" description="Helical" evidence="6">
    <location>
        <begin position="384"/>
        <end position="403"/>
    </location>
</feature>
<evidence type="ECO:0000256" key="6">
    <source>
        <dbReference type="SAM" id="Phobius"/>
    </source>
</evidence>
<evidence type="ECO:0000256" key="5">
    <source>
        <dbReference type="ARBA" id="ARBA00023136"/>
    </source>
</evidence>
<keyword evidence="3 6" id="KW-0812">Transmembrane</keyword>
<dbReference type="RefSeq" id="WP_242868286.1">
    <property type="nucleotide sequence ID" value="NZ_CABKVM010000011.1"/>
</dbReference>
<feature type="transmembrane region" description="Helical" evidence="6">
    <location>
        <begin position="439"/>
        <end position="462"/>
    </location>
</feature>
<feature type="transmembrane region" description="Helical" evidence="6">
    <location>
        <begin position="328"/>
        <end position="346"/>
    </location>
</feature>
<feature type="transmembrane region" description="Helical" evidence="6">
    <location>
        <begin position="85"/>
        <end position="104"/>
    </location>
</feature>
<keyword evidence="2" id="KW-1003">Cell membrane</keyword>
<evidence type="ECO:0000313" key="8">
    <source>
        <dbReference type="Proteomes" id="UP000295184"/>
    </source>
</evidence>
<name>A0A4R1R5H0_9FIRM</name>
<comment type="caution">
    <text evidence="7">The sequence shown here is derived from an EMBL/GenBank/DDBJ whole genome shotgun (WGS) entry which is preliminary data.</text>
</comment>
<dbReference type="STRING" id="1650663.GCA_001486665_00273"/>
<comment type="subcellular location">
    <subcellularLocation>
        <location evidence="1">Cell membrane</location>
        <topology evidence="1">Multi-pass membrane protein</topology>
    </subcellularLocation>
</comment>
<feature type="transmembrane region" description="Helical" evidence="6">
    <location>
        <begin position="213"/>
        <end position="237"/>
    </location>
</feature>
<dbReference type="GO" id="GO:0005886">
    <property type="term" value="C:plasma membrane"/>
    <property type="evidence" value="ECO:0007669"/>
    <property type="project" value="UniProtKB-SubCell"/>
</dbReference>
<dbReference type="EMBL" id="SLUM01000003">
    <property type="protein sequence ID" value="TCL60764.1"/>
    <property type="molecule type" value="Genomic_DNA"/>
</dbReference>
<feature type="transmembrane region" description="Helical" evidence="6">
    <location>
        <begin position="53"/>
        <end position="73"/>
    </location>
</feature>